<accession>A0A841SIE3</accession>
<reference evidence="3 4" key="1">
    <citation type="submission" date="2020-08" db="EMBL/GenBank/DDBJ databases">
        <title>Sequencing the genomes of 1000 actinobacteria strains.</title>
        <authorList>
            <person name="Klenk H.-P."/>
        </authorList>
    </citation>
    <scope>NUCLEOTIDE SEQUENCE [LARGE SCALE GENOMIC DNA]</scope>
    <source>
        <strain evidence="3 4">DSM 15626</strain>
    </source>
</reference>
<keyword evidence="1" id="KW-0378">Hydrolase</keyword>
<dbReference type="AlphaFoldDB" id="A0A841SIE3"/>
<evidence type="ECO:0000313" key="4">
    <source>
        <dbReference type="Proteomes" id="UP000553957"/>
    </source>
</evidence>
<proteinExistence type="predicted"/>
<dbReference type="RefSeq" id="WP_337796563.1">
    <property type="nucleotide sequence ID" value="NZ_BAAAGT010000002.1"/>
</dbReference>
<name>A0A841SIE3_9ACTN</name>
<dbReference type="EMBL" id="JACHKF010000001">
    <property type="protein sequence ID" value="MBB6569761.1"/>
    <property type="molecule type" value="Genomic_DNA"/>
</dbReference>
<dbReference type="InterPro" id="IPR042001">
    <property type="entry name" value="Sortase_F"/>
</dbReference>
<dbReference type="Proteomes" id="UP000553957">
    <property type="component" value="Unassembled WGS sequence"/>
</dbReference>
<gene>
    <name evidence="3" type="ORF">HNR71_005398</name>
</gene>
<dbReference type="GO" id="GO:0016787">
    <property type="term" value="F:hydrolase activity"/>
    <property type="evidence" value="ECO:0007669"/>
    <property type="project" value="UniProtKB-KW"/>
</dbReference>
<sequence length="223" mass="23377">MTRARRRGRPAPLRWGGSIVLAGLALALTGAYLQFDHPADATAPSPRPIVADSPTAPVPPRTVASAPARATPSPRLAAKPGRPVRLSVPRLLIDAAVVGITAERGTLVPPSNPRKLGWWSGGAQPGARVGSAVVTGHTVHSGGGAFDELGQLRPGDVIGVTTAQGRLGYRVAGVTTYRKQSFARNAERILDQTVPGRLVLITCEDWNGQVYLSNTVVIARRVA</sequence>
<organism evidence="3 4">
    <name type="scientific">Kribbella sandramycini</name>
    <dbReference type="NCBI Taxonomy" id="60450"/>
    <lineage>
        <taxon>Bacteria</taxon>
        <taxon>Bacillati</taxon>
        <taxon>Actinomycetota</taxon>
        <taxon>Actinomycetes</taxon>
        <taxon>Propionibacteriales</taxon>
        <taxon>Kribbellaceae</taxon>
        <taxon>Kribbella</taxon>
    </lineage>
</organism>
<dbReference type="Gene3D" id="2.40.260.10">
    <property type="entry name" value="Sortase"/>
    <property type="match status" value="1"/>
</dbReference>
<dbReference type="Pfam" id="PF04203">
    <property type="entry name" value="Sortase"/>
    <property type="match status" value="1"/>
</dbReference>
<dbReference type="SUPFAM" id="SSF63817">
    <property type="entry name" value="Sortase"/>
    <property type="match status" value="1"/>
</dbReference>
<evidence type="ECO:0000256" key="2">
    <source>
        <dbReference type="SAM" id="MobiDB-lite"/>
    </source>
</evidence>
<feature type="region of interest" description="Disordered" evidence="2">
    <location>
        <begin position="43"/>
        <end position="81"/>
    </location>
</feature>
<evidence type="ECO:0000313" key="3">
    <source>
        <dbReference type="EMBL" id="MBB6569761.1"/>
    </source>
</evidence>
<protein>
    <submittedName>
        <fullName evidence="3">LPXTG-site transpeptidase (Sortase) family protein</fullName>
    </submittedName>
</protein>
<dbReference type="InterPro" id="IPR005754">
    <property type="entry name" value="Sortase"/>
</dbReference>
<evidence type="ECO:0000256" key="1">
    <source>
        <dbReference type="ARBA" id="ARBA00022801"/>
    </source>
</evidence>
<dbReference type="CDD" id="cd05829">
    <property type="entry name" value="Sortase_F"/>
    <property type="match status" value="1"/>
</dbReference>
<dbReference type="InterPro" id="IPR023365">
    <property type="entry name" value="Sortase_dom-sf"/>
</dbReference>
<feature type="compositionally biased region" description="Low complexity" evidence="2">
    <location>
        <begin position="61"/>
        <end position="78"/>
    </location>
</feature>
<comment type="caution">
    <text evidence="3">The sequence shown here is derived from an EMBL/GenBank/DDBJ whole genome shotgun (WGS) entry which is preliminary data.</text>
</comment>